<protein>
    <submittedName>
        <fullName evidence="1">Fructose-bisphosphate aldolase</fullName>
    </submittedName>
</protein>
<sequence>MNRYEEKIARMRAGKDTRYDFILADAKDSDMAAGISAMGNRRNPRAGQSLFRTRPQYLSEIQSIIRQDIVDIMLTSVSILEDLLERDAFDGTKVQTAIRANDTTDLWRGRGGHYRSQKSVPFRSASLERVQTNLGLYSMTFNGDVDQDTLALEEFARFREEAKINGFSYFLEVFNPNEGHIAPEDFGVFLNDMVTRALAGLRKEEKPVFLKVPFNGSEAFAELCEYDPSVIVGIMGGGSGTTRDCLELIHQAQNSGARAALFGRKIVDAADPLLLIEAMRRVTDGDLSPNEATHFYHDGLARKGIATLRPADADSQVTESVLLERAA</sequence>
<proteinExistence type="predicted"/>
<comment type="caution">
    <text evidence="1">The sequence shown here is derived from an EMBL/GenBank/DDBJ whole genome shotgun (WGS) entry which is preliminary data.</text>
</comment>
<dbReference type="Gene3D" id="3.20.20.70">
    <property type="entry name" value="Aldolase class I"/>
    <property type="match status" value="1"/>
</dbReference>
<dbReference type="OrthoDB" id="236271at2"/>
<dbReference type="PATRIC" id="fig|38307.3.peg.1412"/>
<reference evidence="1 2" key="1">
    <citation type="submission" date="2016-03" db="EMBL/GenBank/DDBJ databases">
        <title>Draft genome sequence of Gluconobacter cerinus strain CECT 9110.</title>
        <authorList>
            <person name="Sainz F."/>
            <person name="Mas A."/>
            <person name="Torija M.J."/>
        </authorList>
    </citation>
    <scope>NUCLEOTIDE SEQUENCE [LARGE SCALE GENOMIC DNA]</scope>
    <source>
        <strain evidence="1 2">CECT 9110</strain>
    </source>
</reference>
<evidence type="ECO:0000313" key="1">
    <source>
        <dbReference type="EMBL" id="OAJ68667.1"/>
    </source>
</evidence>
<dbReference type="Proteomes" id="UP000077786">
    <property type="component" value="Unassembled WGS sequence"/>
</dbReference>
<dbReference type="SUPFAM" id="SSF51569">
    <property type="entry name" value="Aldolase"/>
    <property type="match status" value="1"/>
</dbReference>
<organism evidence="1 2">
    <name type="scientific">Gluconobacter cerinus</name>
    <dbReference type="NCBI Taxonomy" id="38307"/>
    <lineage>
        <taxon>Bacteria</taxon>
        <taxon>Pseudomonadati</taxon>
        <taxon>Pseudomonadota</taxon>
        <taxon>Alphaproteobacteria</taxon>
        <taxon>Acetobacterales</taxon>
        <taxon>Acetobacteraceae</taxon>
        <taxon>Gluconobacter</taxon>
    </lineage>
</organism>
<gene>
    <name evidence="1" type="ORF">A0123_01375</name>
</gene>
<evidence type="ECO:0000313" key="2">
    <source>
        <dbReference type="Proteomes" id="UP000077786"/>
    </source>
</evidence>
<name>A0A1B6VNW8_9PROT</name>
<dbReference type="EMBL" id="LUTU01000005">
    <property type="protein sequence ID" value="OAJ68667.1"/>
    <property type="molecule type" value="Genomic_DNA"/>
</dbReference>
<dbReference type="AlphaFoldDB" id="A0A1B6VNW8"/>
<dbReference type="InterPro" id="IPR013785">
    <property type="entry name" value="Aldolase_TIM"/>
</dbReference>
<accession>A0A1B6VNW8</accession>
<dbReference type="RefSeq" id="WP_046899509.1">
    <property type="nucleotide sequence ID" value="NZ_LUTU01000005.1"/>
</dbReference>